<keyword evidence="6" id="KW-1185">Reference proteome</keyword>
<organism evidence="5 6">
    <name type="scientific">Streptomyces asoensis</name>
    <dbReference type="NCBI Taxonomy" id="249586"/>
    <lineage>
        <taxon>Bacteria</taxon>
        <taxon>Bacillati</taxon>
        <taxon>Actinomycetota</taxon>
        <taxon>Actinomycetes</taxon>
        <taxon>Kitasatosporales</taxon>
        <taxon>Streptomycetaceae</taxon>
        <taxon>Streptomyces</taxon>
    </lineage>
</organism>
<dbReference type="GO" id="GO:0003677">
    <property type="term" value="F:DNA binding"/>
    <property type="evidence" value="ECO:0007669"/>
    <property type="project" value="UniProtKB-KW"/>
</dbReference>
<dbReference type="InterPro" id="IPR052021">
    <property type="entry name" value="Type-I_RS_S_subunit"/>
</dbReference>
<proteinExistence type="inferred from homology"/>
<protein>
    <recommendedName>
        <fullName evidence="4">Type I restriction modification DNA specificity domain-containing protein</fullName>
    </recommendedName>
</protein>
<evidence type="ECO:0000256" key="2">
    <source>
        <dbReference type="ARBA" id="ARBA00022747"/>
    </source>
</evidence>
<keyword evidence="3" id="KW-0238">DNA-binding</keyword>
<gene>
    <name evidence="5" type="ORF">G9272_29055</name>
</gene>
<dbReference type="GO" id="GO:0009307">
    <property type="term" value="P:DNA restriction-modification system"/>
    <property type="evidence" value="ECO:0007669"/>
    <property type="project" value="UniProtKB-KW"/>
</dbReference>
<dbReference type="Proteomes" id="UP000502665">
    <property type="component" value="Chromosome"/>
</dbReference>
<sequence length="223" mass="24168">MRADYRLGDLCQITASPSSDLFVDLAEGVEGTPVLSPADITVGQQVDASRVRSLPRIEEGLSRYQLLPGDLVVVRQGAVGRVALAGEPERGWIYHSSCMRLRPDAHAVYPAYLAAYLAHPPVVDQMLARTHQGTVATITVDVLADLPVALPAPEEQRLIAQALGEVDVQLRIQRQLLNRLEALRPALLGQMLGGEVPGERAISLADTVAGRRPGRTRRTSRMS</sequence>
<evidence type="ECO:0000256" key="1">
    <source>
        <dbReference type="ARBA" id="ARBA00010923"/>
    </source>
</evidence>
<dbReference type="InterPro" id="IPR000055">
    <property type="entry name" value="Restrct_endonuc_typeI_TRD"/>
</dbReference>
<evidence type="ECO:0000313" key="5">
    <source>
        <dbReference type="EMBL" id="QJT03828.1"/>
    </source>
</evidence>
<evidence type="ECO:0000259" key="4">
    <source>
        <dbReference type="Pfam" id="PF01420"/>
    </source>
</evidence>
<dbReference type="SUPFAM" id="SSF116734">
    <property type="entry name" value="DNA methylase specificity domain"/>
    <property type="match status" value="1"/>
</dbReference>
<evidence type="ECO:0000256" key="3">
    <source>
        <dbReference type="ARBA" id="ARBA00023125"/>
    </source>
</evidence>
<dbReference type="EMBL" id="CP049838">
    <property type="protein sequence ID" value="QJT03828.1"/>
    <property type="molecule type" value="Genomic_DNA"/>
</dbReference>
<dbReference type="AlphaFoldDB" id="A0A6M4WUH3"/>
<keyword evidence="2" id="KW-0680">Restriction system</keyword>
<dbReference type="RefSeq" id="WP_171399231.1">
    <property type="nucleotide sequence ID" value="NZ_CP049838.1"/>
</dbReference>
<dbReference type="InterPro" id="IPR044946">
    <property type="entry name" value="Restrct_endonuc_typeI_TRD_sf"/>
</dbReference>
<evidence type="ECO:0000313" key="6">
    <source>
        <dbReference type="Proteomes" id="UP000502665"/>
    </source>
</evidence>
<feature type="domain" description="Type I restriction modification DNA specificity" evidence="4">
    <location>
        <begin position="5"/>
        <end position="181"/>
    </location>
</feature>
<dbReference type="Pfam" id="PF01420">
    <property type="entry name" value="Methylase_S"/>
    <property type="match status" value="1"/>
</dbReference>
<reference evidence="5" key="1">
    <citation type="submission" date="2020-03" db="EMBL/GenBank/DDBJ databases">
        <title>Molecular networking-based the target discovery of potent antiproliferative macrolactams: 5/6/7/16 polycyclic ansamycins and glycosylated trienomycin from Streptomyces cacaoi subsp. asoensis.</title>
        <authorList>
            <person name="Liu L.-L."/>
        </authorList>
    </citation>
    <scope>NUCLEOTIDE SEQUENCE [LARGE SCALE GENOMIC DNA]</scope>
    <source>
        <strain evidence="5">H2S5</strain>
    </source>
</reference>
<dbReference type="PANTHER" id="PTHR30408:SF12">
    <property type="entry name" value="TYPE I RESTRICTION ENZYME MJAVIII SPECIFICITY SUBUNIT"/>
    <property type="match status" value="1"/>
</dbReference>
<dbReference type="PANTHER" id="PTHR30408">
    <property type="entry name" value="TYPE-1 RESTRICTION ENZYME ECOKI SPECIFICITY PROTEIN"/>
    <property type="match status" value="1"/>
</dbReference>
<name>A0A6M4WUH3_9ACTN</name>
<comment type="similarity">
    <text evidence="1">Belongs to the type-I restriction system S methylase family.</text>
</comment>
<accession>A0A6M4WUH3</accession>
<dbReference type="Gene3D" id="3.90.220.20">
    <property type="entry name" value="DNA methylase specificity domains"/>
    <property type="match status" value="1"/>
</dbReference>